<dbReference type="InterPro" id="IPR050491">
    <property type="entry name" value="AmpC-like"/>
</dbReference>
<dbReference type="PANTHER" id="PTHR46825">
    <property type="entry name" value="D-ALANYL-D-ALANINE-CARBOXYPEPTIDASE/ENDOPEPTIDASE AMPH"/>
    <property type="match status" value="1"/>
</dbReference>
<dbReference type="OrthoDB" id="3863176at2"/>
<evidence type="ECO:0000313" key="2">
    <source>
        <dbReference type="EMBL" id="TDE08120.1"/>
    </source>
</evidence>
<accession>A0A4R5D896</accession>
<gene>
    <name evidence="2" type="ORF">E1269_18610</name>
</gene>
<dbReference type="Pfam" id="PF00144">
    <property type="entry name" value="Beta-lactamase"/>
    <property type="match status" value="1"/>
</dbReference>
<proteinExistence type="predicted"/>
<dbReference type="AlphaFoldDB" id="A0A4R5D896"/>
<dbReference type="PROSITE" id="PS51318">
    <property type="entry name" value="TAT"/>
    <property type="match status" value="1"/>
</dbReference>
<dbReference type="PANTHER" id="PTHR46825:SF9">
    <property type="entry name" value="BETA-LACTAMASE-RELATED DOMAIN-CONTAINING PROTEIN"/>
    <property type="match status" value="1"/>
</dbReference>
<protein>
    <submittedName>
        <fullName evidence="2">Class A beta-lactamase-related serine hydrolase</fullName>
    </submittedName>
</protein>
<dbReference type="InterPro" id="IPR006311">
    <property type="entry name" value="TAT_signal"/>
</dbReference>
<comment type="caution">
    <text evidence="2">The sequence shown here is derived from an EMBL/GenBank/DDBJ whole genome shotgun (WGS) entry which is preliminary data.</text>
</comment>
<dbReference type="Gene3D" id="3.40.710.10">
    <property type="entry name" value="DD-peptidase/beta-lactamase superfamily"/>
    <property type="match status" value="1"/>
</dbReference>
<sequence length="403" mass="43256">MNTTNDTTAAALSRRSVLGMLGAVPVATGSGIALAGAARADETAATAASASATIPRSLRPGGEFDQYLADLAEKDEFAGTVLVRWRGHDVLSRSHGMANKEKEIPHGPDIVYTLGSVTKALTAIAITQLVAQGKVAYHEKLSTYVDGFVDPLAKDVTVHHLLTHSSGFVNVHQNTGYWQESRTWDSVEEVWEGTLKYVRQDDVTFPPGSSTEYSNTGFFALGAIVAATSGADSYYDYVREHVFEPAGMKDSDFYTLPEARDDPRIAHPYHKDGNGDWVDVIYSDQQLFVGTPSGGSFSTPGDLAAFAEAVMDDTLLGEPAWTHVATTPKLPLYSDPEITFAGYGLTCRLPGDEWSLAKNGGTQGVSANVEWFPESGWVAVVLSNYTKAAEPVADEIRRLIAAG</sequence>
<dbReference type="SUPFAM" id="SSF56601">
    <property type="entry name" value="beta-lactamase/transpeptidase-like"/>
    <property type="match status" value="1"/>
</dbReference>
<reference evidence="2 3" key="1">
    <citation type="submission" date="2019-03" db="EMBL/GenBank/DDBJ databases">
        <title>Draft genome sequences of novel Actinobacteria.</title>
        <authorList>
            <person name="Sahin N."/>
            <person name="Ay H."/>
            <person name="Saygin H."/>
        </authorList>
    </citation>
    <scope>NUCLEOTIDE SEQUENCE [LARGE SCALE GENOMIC DNA]</scope>
    <source>
        <strain evidence="2 3">5K138</strain>
    </source>
</reference>
<dbReference type="InterPro" id="IPR012338">
    <property type="entry name" value="Beta-lactam/transpept-like"/>
</dbReference>
<keyword evidence="2" id="KW-0378">Hydrolase</keyword>
<organism evidence="2 3">
    <name type="scientific">Jiangella asiatica</name>
    <dbReference type="NCBI Taxonomy" id="2530372"/>
    <lineage>
        <taxon>Bacteria</taxon>
        <taxon>Bacillati</taxon>
        <taxon>Actinomycetota</taxon>
        <taxon>Actinomycetes</taxon>
        <taxon>Jiangellales</taxon>
        <taxon>Jiangellaceae</taxon>
        <taxon>Jiangella</taxon>
    </lineage>
</organism>
<dbReference type="InParanoid" id="A0A4R5D896"/>
<dbReference type="GO" id="GO:0016787">
    <property type="term" value="F:hydrolase activity"/>
    <property type="evidence" value="ECO:0007669"/>
    <property type="project" value="UniProtKB-KW"/>
</dbReference>
<evidence type="ECO:0000259" key="1">
    <source>
        <dbReference type="Pfam" id="PF00144"/>
    </source>
</evidence>
<name>A0A4R5D896_9ACTN</name>
<evidence type="ECO:0000313" key="3">
    <source>
        <dbReference type="Proteomes" id="UP000294739"/>
    </source>
</evidence>
<dbReference type="Proteomes" id="UP000294739">
    <property type="component" value="Unassembled WGS sequence"/>
</dbReference>
<dbReference type="EMBL" id="SMKZ01000027">
    <property type="protein sequence ID" value="TDE08120.1"/>
    <property type="molecule type" value="Genomic_DNA"/>
</dbReference>
<dbReference type="RefSeq" id="WP_131897238.1">
    <property type="nucleotide sequence ID" value="NZ_SMKZ01000027.1"/>
</dbReference>
<dbReference type="InterPro" id="IPR001466">
    <property type="entry name" value="Beta-lactam-related"/>
</dbReference>
<feature type="domain" description="Beta-lactamase-related" evidence="1">
    <location>
        <begin position="64"/>
        <end position="398"/>
    </location>
</feature>
<keyword evidence="3" id="KW-1185">Reference proteome</keyword>